<gene>
    <name evidence="1" type="ORF">Dacsa_1306</name>
</gene>
<accession>K9YST7</accession>
<dbReference type="PATRIC" id="fig|13035.3.peg.1474"/>
<dbReference type="EMBL" id="CP003944">
    <property type="protein sequence ID" value="AFZ50001.1"/>
    <property type="molecule type" value="Genomic_DNA"/>
</dbReference>
<evidence type="ECO:0000313" key="2">
    <source>
        <dbReference type="Proteomes" id="UP000010482"/>
    </source>
</evidence>
<proteinExistence type="predicted"/>
<evidence type="ECO:0000313" key="1">
    <source>
        <dbReference type="EMBL" id="AFZ50001.1"/>
    </source>
</evidence>
<dbReference type="STRING" id="13035.Dacsa_1306"/>
<sequence>MINWLKRKNNPQGDHSEPNFIDQEATLRLVGDRKSGKTAYMASLAYWPNADPKSPVQNVNPVGDEATQLINQAQNILEQGLQLEPTPLAASADEVKDYTLSISLKDQFSWKTPTATLKNQLLQLNISCKDYPGEFFSDLLQKIGDPLLDDYLEDCLQATGILLLLDGTAHKKDSQYAMGIDQFLTQLDQTDIGGIQRRVAMVINKCEQSELWINRYKPRDLASKRFPNVYRKLESWSRMGGGQVDCFTTSAFGMLGSRYPEPNAKKIERDRGGTRSIIKKPKQWRPFGLVAPIYWLCTGVRHKELDQG</sequence>
<name>K9YST7_DACS8</name>
<dbReference type="HOGENOM" id="CLU_079296_0_0_3"/>
<protein>
    <submittedName>
        <fullName evidence="1">Uncharacterized protein</fullName>
    </submittedName>
</protein>
<keyword evidence="2" id="KW-1185">Reference proteome</keyword>
<dbReference type="Proteomes" id="UP000010482">
    <property type="component" value="Chromosome"/>
</dbReference>
<dbReference type="KEGG" id="dsl:Dacsa_1306"/>
<dbReference type="eggNOG" id="COG1100">
    <property type="taxonomic scope" value="Bacteria"/>
</dbReference>
<organism evidence="1 2">
    <name type="scientific">Dactylococcopsis salina (strain PCC 8305)</name>
    <name type="common">Myxobactron salinum</name>
    <dbReference type="NCBI Taxonomy" id="13035"/>
    <lineage>
        <taxon>Bacteria</taxon>
        <taxon>Bacillati</taxon>
        <taxon>Cyanobacteriota</taxon>
        <taxon>Cyanophyceae</taxon>
        <taxon>Nodosilineales</taxon>
        <taxon>Cymatolegaceae</taxon>
        <taxon>Dactylococcopsis</taxon>
    </lineage>
</organism>
<reference evidence="1" key="1">
    <citation type="submission" date="2012-04" db="EMBL/GenBank/DDBJ databases">
        <title>Finished genome of Dactylococcopsis salina PCC 8305.</title>
        <authorList>
            <consortium name="US DOE Joint Genome Institute"/>
            <person name="Gugger M."/>
            <person name="Coursin T."/>
            <person name="Rippka R."/>
            <person name="Tandeau De Marsac N."/>
            <person name="Huntemann M."/>
            <person name="Wei C.-L."/>
            <person name="Han J."/>
            <person name="Detter J.C."/>
            <person name="Han C."/>
            <person name="Tapia R."/>
            <person name="Daligault H."/>
            <person name="Chen A."/>
            <person name="Krypides N."/>
            <person name="Mavromatis K."/>
            <person name="Markowitz V."/>
            <person name="Szeto E."/>
            <person name="Ivanova N."/>
            <person name="Ovchinnikova G."/>
            <person name="Pagani I."/>
            <person name="Pati A."/>
            <person name="Goodwin L."/>
            <person name="Peters L."/>
            <person name="Pitluck S."/>
            <person name="Woyke T."/>
            <person name="Kerfeld C."/>
        </authorList>
    </citation>
    <scope>NUCLEOTIDE SEQUENCE [LARGE SCALE GENOMIC DNA]</scope>
    <source>
        <strain evidence="1">PCC 8305</strain>
    </source>
</reference>
<dbReference type="RefSeq" id="WP_015229006.1">
    <property type="nucleotide sequence ID" value="NC_019780.1"/>
</dbReference>
<dbReference type="AlphaFoldDB" id="K9YST7"/>